<proteinExistence type="predicted"/>
<sequence length="322" mass="33180">ILDTDGDPVTGAAADTPDSEYSLDGASFIDTADEIHEIATASGIYYLDLTADETNGDVVCIQIKTATAGTKTTVLVFYTSAQSLDETDAVVDSILADTAAIDGHITADYGAAQKGVLDDLIDGGRLDLLIDAIITYADLIDDATNGLAAIKAEVEGLAGAAMRGTDNALLAVGYTAPDNAGIATLLTRITAAVALASSLVTHDTEIKALLATIAGYIDTEVGSILAIVNNLPDGGALTALLASIASILTDTDTTIPGLLATIQTDLDNPDQYKANVAALALEATLTAIKGAGWTEETLKLIKELVDELETGEKPKPRANFRI</sequence>
<reference evidence="1" key="1">
    <citation type="journal article" date="2014" name="Front. Microbiol.">
        <title>High frequency of phylogenetically diverse reductive dehalogenase-homologous genes in deep subseafloor sedimentary metagenomes.</title>
        <authorList>
            <person name="Kawai M."/>
            <person name="Futagami T."/>
            <person name="Toyoda A."/>
            <person name="Takaki Y."/>
            <person name="Nishi S."/>
            <person name="Hori S."/>
            <person name="Arai W."/>
            <person name="Tsubouchi T."/>
            <person name="Morono Y."/>
            <person name="Uchiyama I."/>
            <person name="Ito T."/>
            <person name="Fujiyama A."/>
            <person name="Inagaki F."/>
            <person name="Takami H."/>
        </authorList>
    </citation>
    <scope>NUCLEOTIDE SEQUENCE</scope>
    <source>
        <strain evidence="1">Expedition CK06-06</strain>
    </source>
</reference>
<gene>
    <name evidence="1" type="ORF">S12H4_07443</name>
</gene>
<dbReference type="EMBL" id="BARW01002747">
    <property type="protein sequence ID" value="GAI59800.1"/>
    <property type="molecule type" value="Genomic_DNA"/>
</dbReference>
<comment type="caution">
    <text evidence="1">The sequence shown here is derived from an EMBL/GenBank/DDBJ whole genome shotgun (WGS) entry which is preliminary data.</text>
</comment>
<protein>
    <submittedName>
        <fullName evidence="1">Uncharacterized protein</fullName>
    </submittedName>
</protein>
<organism evidence="1">
    <name type="scientific">marine sediment metagenome</name>
    <dbReference type="NCBI Taxonomy" id="412755"/>
    <lineage>
        <taxon>unclassified sequences</taxon>
        <taxon>metagenomes</taxon>
        <taxon>ecological metagenomes</taxon>
    </lineage>
</organism>
<feature type="non-terminal residue" evidence="1">
    <location>
        <position position="1"/>
    </location>
</feature>
<dbReference type="AlphaFoldDB" id="X1R9H5"/>
<accession>X1R9H5</accession>
<name>X1R9H5_9ZZZZ</name>
<evidence type="ECO:0000313" key="1">
    <source>
        <dbReference type="EMBL" id="GAI59800.1"/>
    </source>
</evidence>